<dbReference type="PANTHER" id="PTHR43179:SF12">
    <property type="entry name" value="GALACTOFURANOSYLTRANSFERASE GLFT2"/>
    <property type="match status" value="1"/>
</dbReference>
<dbReference type="Gene3D" id="3.90.550.10">
    <property type="entry name" value="Spore Coat Polysaccharide Biosynthesis Protein SpsA, Chain A"/>
    <property type="match status" value="1"/>
</dbReference>
<comment type="caution">
    <text evidence="4">The sequence shown here is derived from an EMBL/GenBank/DDBJ whole genome shotgun (WGS) entry which is preliminary data.</text>
</comment>
<dbReference type="SUPFAM" id="SSF53448">
    <property type="entry name" value="Nucleotide-diphospho-sugar transferases"/>
    <property type="match status" value="1"/>
</dbReference>
<sequence length="746" mass="83505">MSCFRTRGLKRLVTLKRVHPHSTQDLDEISNGFDRDAHPKLNPNVAERAGQIAALYKSTSWRVTRPLRDVGRIWRKIRDVRVVVARLLQHVPLSVLAKSVLRVLRNEGLRGLKARVRQQHYLATQALAIDAPDTFDGAELVGPLPSAEVARSLEIDYSVSVPFSFAEIPSFKCGKVAAIIHLYYEDLASEFRSYLSNVPVDLDVYISTTDAFKATAIECAFAGWNKGSVEVRVVPNRGRDIAPKLVSFSDVYGRYDYVLHMHGKRSDHANVLSPWRHFLLESLLGTPQVVTSVLYAFEQNPNLGMIAAQHFEPMRHWMIWGGNFPTAQKLAAKMGFTLNERDPLDFPSGSMFWARTLALKPLLDIALKTEDFDAESNQIDATLAHAIERIFFHACEHEGFDWIKIARPELYEHTPKIIDVPRRADLSTFFSRYIFRLLDPRGVKPRSVMPNVISKAAPQLLNHIRSRALGMHIKVSPDTRVAIGLVTYNNSEDELAGSIAAAEISLKSAGLSTGGALFLIDNGASTKNQILETGFITRLESRGNLGFGGGHNTLMRAAFEAGCEIYIAINPDGLLHPGAVEALVQTVQAAHGKALVEALQFPVEHPKPYDTQTLDTPWVSGACVAISRQAFDDLGGFDEDFFMYCEDVDLSWRARAHGYALKTCPRALFLHAVTNREMTQATLQMIFESGITLARKWGSLEFENWLKGELTARGMPIPCLFPKIVPEEWRHFADFSHQFSFAQTRW</sequence>
<dbReference type="EMBL" id="JBHRTP010000072">
    <property type="protein sequence ID" value="MFC3110334.1"/>
    <property type="molecule type" value="Genomic_DNA"/>
</dbReference>
<evidence type="ECO:0000313" key="4">
    <source>
        <dbReference type="EMBL" id="MFC3110334.1"/>
    </source>
</evidence>
<keyword evidence="2" id="KW-0328">Glycosyltransferase</keyword>
<reference evidence="5" key="1">
    <citation type="journal article" date="2019" name="Int. J. Syst. Evol. Microbiol.">
        <title>The Global Catalogue of Microorganisms (GCM) 10K type strain sequencing project: providing services to taxonomists for standard genome sequencing and annotation.</title>
        <authorList>
            <consortium name="The Broad Institute Genomics Platform"/>
            <consortium name="The Broad Institute Genome Sequencing Center for Infectious Disease"/>
            <person name="Wu L."/>
            <person name="Ma J."/>
        </authorList>
    </citation>
    <scope>NUCLEOTIDE SEQUENCE [LARGE SCALE GENOMIC DNA]</scope>
    <source>
        <strain evidence="5">KCTC 42986</strain>
    </source>
</reference>
<evidence type="ECO:0000256" key="3">
    <source>
        <dbReference type="ARBA" id="ARBA00022679"/>
    </source>
</evidence>
<comment type="similarity">
    <text evidence="1">Belongs to the glycosyltransferase 2 family.</text>
</comment>
<name>A0ABV7F5G2_9BURK</name>
<dbReference type="CDD" id="cd04186">
    <property type="entry name" value="GT_2_like_c"/>
    <property type="match status" value="1"/>
</dbReference>
<gene>
    <name evidence="4" type="ORF">ACFOFO_20605</name>
</gene>
<keyword evidence="5" id="KW-1185">Reference proteome</keyword>
<organism evidence="4 5">
    <name type="scientific">Undibacterium arcticum</name>
    <dbReference type="NCBI Taxonomy" id="1762892"/>
    <lineage>
        <taxon>Bacteria</taxon>
        <taxon>Pseudomonadati</taxon>
        <taxon>Pseudomonadota</taxon>
        <taxon>Betaproteobacteria</taxon>
        <taxon>Burkholderiales</taxon>
        <taxon>Oxalobacteraceae</taxon>
        <taxon>Undibacterium</taxon>
    </lineage>
</organism>
<dbReference type="PANTHER" id="PTHR43179">
    <property type="entry name" value="RHAMNOSYLTRANSFERASE WBBL"/>
    <property type="match status" value="1"/>
</dbReference>
<dbReference type="Proteomes" id="UP001595530">
    <property type="component" value="Unassembled WGS sequence"/>
</dbReference>
<evidence type="ECO:0000313" key="5">
    <source>
        <dbReference type="Proteomes" id="UP001595530"/>
    </source>
</evidence>
<keyword evidence="3" id="KW-0808">Transferase</keyword>
<dbReference type="InterPro" id="IPR029044">
    <property type="entry name" value="Nucleotide-diphossugar_trans"/>
</dbReference>
<dbReference type="RefSeq" id="WP_390332657.1">
    <property type="nucleotide sequence ID" value="NZ_JBHRTP010000072.1"/>
</dbReference>
<evidence type="ECO:0000256" key="2">
    <source>
        <dbReference type="ARBA" id="ARBA00022676"/>
    </source>
</evidence>
<dbReference type="Pfam" id="PF05045">
    <property type="entry name" value="RgpF"/>
    <property type="match status" value="1"/>
</dbReference>
<accession>A0ABV7F5G2</accession>
<dbReference type="InterPro" id="IPR007739">
    <property type="entry name" value="RgpF"/>
</dbReference>
<proteinExistence type="inferred from homology"/>
<protein>
    <submittedName>
        <fullName evidence="4">Rhamnan synthesis F family protein</fullName>
    </submittedName>
</protein>
<evidence type="ECO:0000256" key="1">
    <source>
        <dbReference type="ARBA" id="ARBA00006739"/>
    </source>
</evidence>